<accession>A0A6A5XHB1</accession>
<dbReference type="AlphaFoldDB" id="A0A6A5XHB1"/>
<feature type="chain" id="PRO_5025566747" description="Lytic polysaccharide monooxygenase" evidence="1">
    <location>
        <begin position="22"/>
        <end position="301"/>
    </location>
</feature>
<dbReference type="EMBL" id="ML978073">
    <property type="protein sequence ID" value="KAF2012237.1"/>
    <property type="molecule type" value="Genomic_DNA"/>
</dbReference>
<keyword evidence="1" id="KW-0732">Signal</keyword>
<reference evidence="2" key="1">
    <citation type="journal article" date="2020" name="Stud. Mycol.">
        <title>101 Dothideomycetes genomes: a test case for predicting lifestyles and emergence of pathogens.</title>
        <authorList>
            <person name="Haridas S."/>
            <person name="Albert R."/>
            <person name="Binder M."/>
            <person name="Bloem J."/>
            <person name="Labutti K."/>
            <person name="Salamov A."/>
            <person name="Andreopoulos B."/>
            <person name="Baker S."/>
            <person name="Barry K."/>
            <person name="Bills G."/>
            <person name="Bluhm B."/>
            <person name="Cannon C."/>
            <person name="Castanera R."/>
            <person name="Culley D."/>
            <person name="Daum C."/>
            <person name="Ezra D."/>
            <person name="Gonzalez J."/>
            <person name="Henrissat B."/>
            <person name="Kuo A."/>
            <person name="Liang C."/>
            <person name="Lipzen A."/>
            <person name="Lutzoni F."/>
            <person name="Magnuson J."/>
            <person name="Mondo S."/>
            <person name="Nolan M."/>
            <person name="Ohm R."/>
            <person name="Pangilinan J."/>
            <person name="Park H.-J."/>
            <person name="Ramirez L."/>
            <person name="Alfaro M."/>
            <person name="Sun H."/>
            <person name="Tritt A."/>
            <person name="Yoshinaga Y."/>
            <person name="Zwiers L.-H."/>
            <person name="Turgeon B."/>
            <person name="Goodwin S."/>
            <person name="Spatafora J."/>
            <person name="Crous P."/>
            <person name="Grigoriev I."/>
        </authorList>
    </citation>
    <scope>NUCLEOTIDE SEQUENCE</scope>
    <source>
        <strain evidence="2">CBS 175.79</strain>
    </source>
</reference>
<protein>
    <recommendedName>
        <fullName evidence="4">Lytic polysaccharide monooxygenase</fullName>
    </recommendedName>
</protein>
<dbReference type="Proteomes" id="UP000799778">
    <property type="component" value="Unassembled WGS sequence"/>
</dbReference>
<evidence type="ECO:0000313" key="2">
    <source>
        <dbReference type="EMBL" id="KAF2012237.1"/>
    </source>
</evidence>
<keyword evidence="3" id="KW-1185">Reference proteome</keyword>
<dbReference type="RefSeq" id="XP_033380576.1">
    <property type="nucleotide sequence ID" value="XM_033533393.1"/>
</dbReference>
<sequence>MATITKLAVLILSLYTLSSTAGPNETLPPFSIPNEPSPKYCVGFNYQANTTNSTLESLYPRPTQGYGWKKEDGFKFGNVVVQNNCAYDLYLRSVGVWPLGGPKLRDTPGGLSSPCDDTVIPIKANSTYTEPYRITCPIPVNGTFPHGQYCADEDKLAGQGISMKFGRTTDAAAGGILQFEYALVQDPVRGDDFHRLNYDVSLLDCGTIQSGVVDANATKIQHTDKVDNCPGYDGGVAVTFLHDGGNATNCAPIYCNGEEPCKMIYTWDRTRQGEASLACEREYRGDMRVDLCAKNNPERAM</sequence>
<dbReference type="OrthoDB" id="3773432at2759"/>
<evidence type="ECO:0000256" key="1">
    <source>
        <dbReference type="SAM" id="SignalP"/>
    </source>
</evidence>
<dbReference type="GeneID" id="54290790"/>
<evidence type="ECO:0000313" key="3">
    <source>
        <dbReference type="Proteomes" id="UP000799778"/>
    </source>
</evidence>
<gene>
    <name evidence="2" type="ORF">BU24DRAFT_485645</name>
</gene>
<proteinExistence type="predicted"/>
<organism evidence="2 3">
    <name type="scientific">Aaosphaeria arxii CBS 175.79</name>
    <dbReference type="NCBI Taxonomy" id="1450172"/>
    <lineage>
        <taxon>Eukaryota</taxon>
        <taxon>Fungi</taxon>
        <taxon>Dikarya</taxon>
        <taxon>Ascomycota</taxon>
        <taxon>Pezizomycotina</taxon>
        <taxon>Dothideomycetes</taxon>
        <taxon>Pleosporomycetidae</taxon>
        <taxon>Pleosporales</taxon>
        <taxon>Pleosporales incertae sedis</taxon>
        <taxon>Aaosphaeria</taxon>
    </lineage>
</organism>
<name>A0A6A5XHB1_9PLEO</name>
<feature type="signal peptide" evidence="1">
    <location>
        <begin position="1"/>
        <end position="21"/>
    </location>
</feature>
<evidence type="ECO:0008006" key="4">
    <source>
        <dbReference type="Google" id="ProtNLM"/>
    </source>
</evidence>